<reference evidence="2" key="1">
    <citation type="submission" date="2013-08" db="EMBL/GenBank/DDBJ databases">
        <authorList>
            <person name="Mendez C."/>
            <person name="Richter M."/>
            <person name="Ferrer M."/>
            <person name="Sanchez J."/>
        </authorList>
    </citation>
    <scope>NUCLEOTIDE SEQUENCE</scope>
</reference>
<feature type="domain" description="Replication-associated protein ORF2/G2P" evidence="1">
    <location>
        <begin position="7"/>
        <end position="87"/>
    </location>
</feature>
<comment type="caution">
    <text evidence="2">The sequence shown here is derived from an EMBL/GenBank/DDBJ whole genome shotgun (WGS) entry which is preliminary data.</text>
</comment>
<gene>
    <name evidence="2" type="ORF">B1B_04349</name>
</gene>
<name>T1BP74_9ZZZZ</name>
<evidence type="ECO:0000259" key="1">
    <source>
        <dbReference type="Pfam" id="PF23343"/>
    </source>
</evidence>
<dbReference type="Gene3D" id="3.40.1310.20">
    <property type="match status" value="1"/>
</dbReference>
<dbReference type="EMBL" id="AUZY01002724">
    <property type="protein sequence ID" value="EQD71627.1"/>
    <property type="molecule type" value="Genomic_DNA"/>
</dbReference>
<proteinExistence type="predicted"/>
<feature type="non-terminal residue" evidence="2">
    <location>
        <position position="1"/>
    </location>
</feature>
<sequence>SFDSSGDFIAFRNRMFEWFKRRGAVCRFVWVREAHASGRPHYHVMVWLPRSLRLPAADACGWWPHGFSNTQVVHSGAAYMAKYVSKAGHLNSPAFPKGCRIHGSGGLSVRSRWDRRWFLSPRWVRESLGAGSDP</sequence>
<dbReference type="InterPro" id="IPR056906">
    <property type="entry name" value="ORF2/G2P_dom"/>
</dbReference>
<feature type="non-terminal residue" evidence="2">
    <location>
        <position position="134"/>
    </location>
</feature>
<dbReference type="Pfam" id="PF23343">
    <property type="entry name" value="REP_ORF2-G2P"/>
    <property type="match status" value="1"/>
</dbReference>
<reference evidence="2" key="2">
    <citation type="journal article" date="2014" name="ISME J.">
        <title>Microbial stratification in low pH oxic and suboxic macroscopic growths along an acid mine drainage.</title>
        <authorList>
            <person name="Mendez-Garcia C."/>
            <person name="Mesa V."/>
            <person name="Sprenger R.R."/>
            <person name="Richter M."/>
            <person name="Diez M.S."/>
            <person name="Solano J."/>
            <person name="Bargiela R."/>
            <person name="Golyshina O.V."/>
            <person name="Manteca A."/>
            <person name="Ramos J.L."/>
            <person name="Gallego J.R."/>
            <person name="Llorente I."/>
            <person name="Martins Dos Santos V.A."/>
            <person name="Jensen O.N."/>
            <person name="Pelaez A.I."/>
            <person name="Sanchez J."/>
            <person name="Ferrer M."/>
        </authorList>
    </citation>
    <scope>NUCLEOTIDE SEQUENCE</scope>
</reference>
<evidence type="ECO:0000313" key="2">
    <source>
        <dbReference type="EMBL" id="EQD71627.1"/>
    </source>
</evidence>
<dbReference type="AlphaFoldDB" id="T1BP74"/>
<protein>
    <submittedName>
        <fullName evidence="2">Replication initiation protein</fullName>
    </submittedName>
</protein>
<organism evidence="2">
    <name type="scientific">mine drainage metagenome</name>
    <dbReference type="NCBI Taxonomy" id="410659"/>
    <lineage>
        <taxon>unclassified sequences</taxon>
        <taxon>metagenomes</taxon>
        <taxon>ecological metagenomes</taxon>
    </lineage>
</organism>
<accession>T1BP74</accession>